<feature type="compositionally biased region" description="Polar residues" evidence="4">
    <location>
        <begin position="2285"/>
        <end position="2295"/>
    </location>
</feature>
<feature type="domain" description="SD-repeat containing protein B" evidence="5">
    <location>
        <begin position="1181"/>
        <end position="1259"/>
    </location>
</feature>
<feature type="domain" description="SD-repeat containing protein B" evidence="5">
    <location>
        <begin position="1863"/>
        <end position="1938"/>
    </location>
</feature>
<evidence type="ECO:0000313" key="6">
    <source>
        <dbReference type="EMBL" id="QEL13923.1"/>
    </source>
</evidence>
<feature type="compositionally biased region" description="Polar residues" evidence="4">
    <location>
        <begin position="1528"/>
        <end position="1553"/>
    </location>
</feature>
<feature type="region of interest" description="Disordered" evidence="4">
    <location>
        <begin position="2208"/>
        <end position="2295"/>
    </location>
</feature>
<feature type="region of interest" description="Disordered" evidence="4">
    <location>
        <begin position="527"/>
        <end position="552"/>
    </location>
</feature>
<keyword evidence="3" id="KW-0732">Signal</keyword>
<feature type="compositionally biased region" description="Polar residues" evidence="4">
    <location>
        <begin position="2211"/>
        <end position="2226"/>
    </location>
</feature>
<feature type="compositionally biased region" description="Polar residues" evidence="4">
    <location>
        <begin position="533"/>
        <end position="543"/>
    </location>
</feature>
<feature type="domain" description="SD-repeat containing protein B" evidence="5">
    <location>
        <begin position="1459"/>
        <end position="1553"/>
    </location>
</feature>
<dbReference type="KEGG" id="lrs:PX52LOC_00783"/>
<comment type="subcellular location">
    <subcellularLocation>
        <location evidence="1">Secreted</location>
    </subcellularLocation>
</comment>
<dbReference type="InterPro" id="IPR013517">
    <property type="entry name" value="FG-GAP"/>
</dbReference>
<feature type="domain" description="SD-repeat containing protein B" evidence="5">
    <location>
        <begin position="709"/>
        <end position="795"/>
    </location>
</feature>
<feature type="domain" description="SD-repeat containing protein B" evidence="5">
    <location>
        <begin position="999"/>
        <end position="1120"/>
    </location>
</feature>
<feature type="compositionally biased region" description="Gly residues" evidence="4">
    <location>
        <begin position="591"/>
        <end position="603"/>
    </location>
</feature>
<accession>A0A5C1A6P3</accession>
<evidence type="ECO:0000259" key="5">
    <source>
        <dbReference type="Pfam" id="PF17210"/>
    </source>
</evidence>
<dbReference type="EMBL" id="CP042425">
    <property type="protein sequence ID" value="QEL13923.1"/>
    <property type="molecule type" value="Genomic_DNA"/>
</dbReference>
<proteinExistence type="predicted"/>
<dbReference type="Pfam" id="PF17210">
    <property type="entry name" value="SdrD_B"/>
    <property type="match status" value="10"/>
</dbReference>
<keyword evidence="2" id="KW-0964">Secreted</keyword>
<evidence type="ECO:0000256" key="1">
    <source>
        <dbReference type="ARBA" id="ARBA00004613"/>
    </source>
</evidence>
<dbReference type="Gene3D" id="2.60.40.10">
    <property type="entry name" value="Immunoglobulins"/>
    <property type="match status" value="12"/>
</dbReference>
<keyword evidence="7" id="KW-1185">Reference proteome</keyword>
<sequence length="2607" mass="264872">MSPESFFVRRARALMRRPLICAPRPLEARSIKLGTLALEAREVPTVSGFVFQDYNANGVFDTTTQLTNLGGTNPGNAGQIGTISTAVDVGVAGVTVTVYNAAGAQVAQTTTAAGGAWSTNATTAGQQYRVEFTGLPAGYVAGPHGGANGNATTTQFVTDGAGSANLGVVRAIDYYQDNPLIITSEYRYGTAVGNTTPAIISFPYASGSVQQLDSTQSNVQTPAEHAIAIPASVVGTTWGLGYNRTQKEGYAAAFVKRHSGLAPVANPTGAIFNFDLPATDTPNSVTTANVWINLQGLSATDISTNTAIPSIDTTGGFGAYFTARAAAGYDYDRDGDNTGWNAVGKSGFGGLDVSADGSTVYVMNLADNRLYIISVNPDGTANTSNIRAISVPTPAGVAASDVRAWAVQVQNGLVYVGLVDSAESTPAVRANLRGYVYAFNPATNTFGASLVNDTTGNGVGFDLSYNRGLSFGGSDNYNPWSPTYDRVLAANPAAPNPAIDAGFASQYPQPMLSGLAFDTQGNLTISIRDRNGDQTGRGTQSNGPVAGPSLNGDPAGRVEGVASGELLKAFVNGGAFSLEQNGANPNPPGQTGTGVGSNLGPAGGEYYSQDDYGNGGAGGGHGGTSLGGVAQLPGYNSILNTHFDPVYLGSLRTGGVRWFSSTSGTLEKSYQIYSRDEGAISPSDPNGTFGKANGLGDLVAIQATDPPVEIGNRVWLDTDRDGVQDPGENGISGVTIELRSQAGVLLATAVTDANGNYYFSNGIGTNTASAKYGIATLVNGGQYQITIPNVSGTQQTPLTGLTLTTANATHTGNGTTNDANGNLRNSDFTASGTSALAVVNLTANPVGNSNHNIDAGFVTGVSLGNLVWEDTDNDGLFDNGEVGIPNVTVNLYNGTGTLLFTQLTNNVGNYLFTGLVPGDYIVEVVGPAGYRSSTGSGADLINGTFETTLAAGNSVVNNQDHGKATAGSVPTGFTIRANTVTLGGVDNLVQDFGLVRSYSLGNRVWLDKNNSGTIDGGDGGTPGVDGATVRLYRPTDFDASGNLNAGAAAFRTTATAGGGYYRFDDLLGASATNTVQGSYVVVVDTTVGSLVGTRSSTGTNGSASGPFEPAPTAIAAPTVTDSDDSGTTITGGLVRSGVAILGPGANLPANEGDLVAGANPQGTLDKQANLTVDFGFYQPLAIGNFVFEDANNNGVLDTGEQGIDGVGVSLTDGAGTVIASTTTAGGGGYLFSNLQPGQYTIIVTTPTGFTTSTGLNGSASGPFEPAPQTNVDNSDHGTILSLNTSGRFVTSTVTLTDIGGNPDTVVTAKDANLRQDFGFFRPLAIGDFIFEDKNNDGLFNGTDAAVPGVLVQLLDAGGNVLGAQTTGADGLYRFNNLAAGNYTVRITPPAGFISSTGANGKATGPYEPATGITANNADHGTTAGGFISTTVTLLPTGNPDEGGTANLAQDFGLFRPVLLGNLVWRDANNNGSFDPLAGETGIAGVAVDLLDSTGAVLASTTTDANGLYQFPVAPGQYRVRITPPAGLASSTGNGVGNTSPTGPFEPSTGQTADSVDHGTTAGTFVQTELITIADPGTAGNPDSAGFANLRQDFGLYSPISLSLGNLVFEDANNNGTLDAGEVGIGGATVILSDAGGNQIGFTTTDGAGAYRFDNLPPGTYTVQVVAPAGYRNSDGVFTADSTDHGVIDPTTPNAASTTVTLTDPAVAPNPDESGKANLRQDFGFYQPQAIGNLVFVDTNNNGVLDTGETGLAGVSVQLLQNGNVLANTTTDANGNYLFSNLTSGAYLVRIVTPAGYATSTGTNGSATGAFEPGISDGTDNADHGSATAGGTISTATVTLTPGATNPDGLDNLRQDFGLIQPLSFGNTVFVDKNLNGTLDAGEVTLPGATVRLLNPDGSVVVSATTGADGKYQFTNLVAGSYIVELVPPTGYTLTPVTVDPTANTGNQNIGSQVGTSIRANVTLAPGGAPLIEGNTDGNNFVNGDFGLVAPPIAQVSGYVYRDPNLDGKYVRGTSPTGDTPIGVVTITLTDANGVVVATTKTNGDGFYQFTGLTPGTYTISETQPAGLLDGLDTPGTLGGSSPANDKLTVTLVANDDGQNYNFGEYQPTQVAGYVWVDANKNCTFDAGEATLANVPITISGTAFAGTSFSRPLTAADVPGGLTILTDASGHYSFPILPPGIYSVTRGALPAADAAVYFDWCEQIDDRRTPAPTATPNLFSNVSTTPEVTRGNLNFGVAPRSPVVPPTDPSKTDFLGSSGNTGGTGGTGGTNPNDVHDTTPGGPSSPLVQSSPTFSTSNTTRASAYTVIASGVGMAPLVRVMDYATGGEKFRITPYEASFTGGVRVAQGDVNGDGIDDIVTTTGVGGGPRTRVFDGATGLPIMDFFAFEPNFRGGTFVAVGDVNGDGKADIIVGAEVGGGPRITTFSGADGSVLNNFFAFDSTQRGGVRVAAGDFNGDGRADIVATTGMGVPTRVRVFDGTNVAATPIRDFAPYEASFTGGVNLAVGDFNGDGKPDIIVGAEAGGGPRAQVFSGLDLSVLYNSFAYESTFTGGVRVAAQDVNGDGKADLVTVPGSGGAARVRVINAVTGADIDSYYAFDSTFVGGAYVG</sequence>
<feature type="region of interest" description="Disordered" evidence="4">
    <location>
        <begin position="1528"/>
        <end position="1555"/>
    </location>
</feature>
<dbReference type="SUPFAM" id="SSF69318">
    <property type="entry name" value="Integrin alpha N-terminal domain"/>
    <property type="match status" value="1"/>
</dbReference>
<organism evidence="6 7">
    <name type="scientific">Limnoglobus roseus</name>
    <dbReference type="NCBI Taxonomy" id="2598579"/>
    <lineage>
        <taxon>Bacteria</taxon>
        <taxon>Pseudomonadati</taxon>
        <taxon>Planctomycetota</taxon>
        <taxon>Planctomycetia</taxon>
        <taxon>Gemmatales</taxon>
        <taxon>Gemmataceae</taxon>
        <taxon>Limnoglobus</taxon>
    </lineage>
</organism>
<dbReference type="SUPFAM" id="SSF117074">
    <property type="entry name" value="Hypothetical protein PA1324"/>
    <property type="match status" value="12"/>
</dbReference>
<feature type="region of interest" description="Disordered" evidence="4">
    <location>
        <begin position="580"/>
        <end position="619"/>
    </location>
</feature>
<dbReference type="Pfam" id="PF01839">
    <property type="entry name" value="FG-GAP"/>
    <property type="match status" value="1"/>
</dbReference>
<feature type="domain" description="SD-repeat containing protein B" evidence="5">
    <location>
        <begin position="1602"/>
        <end position="1700"/>
    </location>
</feature>
<dbReference type="PANTHER" id="PTHR23303:SF15">
    <property type="entry name" value="COLOSSIN-A"/>
    <property type="match status" value="1"/>
</dbReference>
<evidence type="ECO:0000256" key="3">
    <source>
        <dbReference type="ARBA" id="ARBA00022729"/>
    </source>
</evidence>
<dbReference type="PANTHER" id="PTHR23303">
    <property type="entry name" value="CARBOXYPEPTIDASE REGULATORY REGION-CONTAINING"/>
    <property type="match status" value="1"/>
</dbReference>
<dbReference type="GO" id="GO:0005576">
    <property type="term" value="C:extracellular region"/>
    <property type="evidence" value="ECO:0007669"/>
    <property type="project" value="UniProtKB-SubCell"/>
</dbReference>
<dbReference type="InterPro" id="IPR028994">
    <property type="entry name" value="Integrin_alpha_N"/>
</dbReference>
<dbReference type="OrthoDB" id="254354at2"/>
<dbReference type="Gene3D" id="2.40.128.340">
    <property type="match status" value="1"/>
</dbReference>
<feature type="compositionally biased region" description="Gly residues" evidence="4">
    <location>
        <begin position="2258"/>
        <end position="2268"/>
    </location>
</feature>
<gene>
    <name evidence="6" type="ORF">PX52LOC_00783</name>
</gene>
<dbReference type="InterPro" id="IPR051417">
    <property type="entry name" value="SDr/BOS_complex"/>
</dbReference>
<dbReference type="InterPro" id="IPR033764">
    <property type="entry name" value="Sdr_B"/>
</dbReference>
<evidence type="ECO:0000313" key="7">
    <source>
        <dbReference type="Proteomes" id="UP000324974"/>
    </source>
</evidence>
<dbReference type="Pfam" id="PF13517">
    <property type="entry name" value="FG-GAP_3"/>
    <property type="match status" value="1"/>
</dbReference>
<feature type="domain" description="SD-repeat containing protein B" evidence="5">
    <location>
        <begin position="862"/>
        <end position="937"/>
    </location>
</feature>
<dbReference type="Proteomes" id="UP000324974">
    <property type="component" value="Chromosome"/>
</dbReference>
<reference evidence="7" key="1">
    <citation type="submission" date="2019-08" db="EMBL/GenBank/DDBJ databases">
        <title>Limnoglobus roseus gen. nov., sp. nov., a novel freshwater planctomycete with a giant genome from the family Gemmataceae.</title>
        <authorList>
            <person name="Kulichevskaya I.S."/>
            <person name="Naumoff D.G."/>
            <person name="Miroshnikov K."/>
            <person name="Ivanova A."/>
            <person name="Philippov D.A."/>
            <person name="Hakobyan A."/>
            <person name="Rijpstra I.C."/>
            <person name="Sinninghe Damste J.S."/>
            <person name="Liesack W."/>
            <person name="Dedysh S.N."/>
        </authorList>
    </citation>
    <scope>NUCLEOTIDE SEQUENCE [LARGE SCALE GENOMIC DNA]</scope>
    <source>
        <strain evidence="7">PX52</strain>
    </source>
</reference>
<evidence type="ECO:0000256" key="2">
    <source>
        <dbReference type="ARBA" id="ARBA00022525"/>
    </source>
</evidence>
<evidence type="ECO:0000256" key="4">
    <source>
        <dbReference type="SAM" id="MobiDB-lite"/>
    </source>
</evidence>
<name>A0A5C1A6P3_9BACT</name>
<dbReference type="Gene3D" id="2.130.10.130">
    <property type="entry name" value="Integrin alpha, N-terminal"/>
    <property type="match status" value="1"/>
</dbReference>
<dbReference type="InterPro" id="IPR013783">
    <property type="entry name" value="Ig-like_fold"/>
</dbReference>
<feature type="domain" description="SD-repeat containing protein B" evidence="5">
    <location>
        <begin position="1324"/>
        <end position="1402"/>
    </location>
</feature>
<feature type="domain" description="SD-repeat containing protein B" evidence="5">
    <location>
        <begin position="1995"/>
        <end position="2072"/>
    </location>
</feature>
<feature type="domain" description="SD-repeat containing protein B" evidence="5">
    <location>
        <begin position="1729"/>
        <end position="1806"/>
    </location>
</feature>
<protein>
    <submittedName>
        <fullName evidence="6">Tandem repeat protein</fullName>
    </submittedName>
</protein>